<evidence type="ECO:0000313" key="2">
    <source>
        <dbReference type="EMBL" id="CYW26320.1"/>
    </source>
</evidence>
<feature type="domain" description="CD1375-like" evidence="1">
    <location>
        <begin position="1"/>
        <end position="49"/>
    </location>
</feature>
<protein>
    <recommendedName>
        <fullName evidence="1">CD1375-like domain-containing protein</fullName>
    </recommendedName>
</protein>
<evidence type="ECO:0000313" key="3">
    <source>
        <dbReference type="Proteomes" id="UP000071765"/>
    </source>
</evidence>
<dbReference type="EMBL" id="FIIN01000020">
    <property type="protein sequence ID" value="CYW26320.1"/>
    <property type="molecule type" value="Genomic_DNA"/>
</dbReference>
<evidence type="ECO:0000259" key="1">
    <source>
        <dbReference type="Pfam" id="PF23792"/>
    </source>
</evidence>
<dbReference type="Pfam" id="PF23792">
    <property type="entry name" value="CD1375-like"/>
    <property type="match status" value="1"/>
</dbReference>
<reference evidence="2 3" key="1">
    <citation type="submission" date="2016-02" db="EMBL/GenBank/DDBJ databases">
        <authorList>
            <consortium name="Pathogen Informatics"/>
        </authorList>
    </citation>
    <scope>NUCLEOTIDE SEQUENCE [LARGE SCALE GENOMIC DNA]</scope>
    <source>
        <strain evidence="2 3">LSS90</strain>
    </source>
</reference>
<dbReference type="RefSeq" id="WP_153596364.1">
    <property type="nucleotide sequence ID" value="NZ_CEDG01000043.1"/>
</dbReference>
<proteinExistence type="predicted"/>
<accession>A0A0Z8DXJ2</accession>
<dbReference type="InterPro" id="IPR056265">
    <property type="entry name" value="CD1375-like_dom"/>
</dbReference>
<organism evidence="2 3">
    <name type="scientific">Streptococcus suis</name>
    <dbReference type="NCBI Taxonomy" id="1307"/>
    <lineage>
        <taxon>Bacteria</taxon>
        <taxon>Bacillati</taxon>
        <taxon>Bacillota</taxon>
        <taxon>Bacilli</taxon>
        <taxon>Lactobacillales</taxon>
        <taxon>Streptococcaceae</taxon>
        <taxon>Streptococcus</taxon>
    </lineage>
</organism>
<gene>
    <name evidence="2" type="ORF">ERS132452_02137</name>
</gene>
<name>A0A0Z8DXJ2_STRSU</name>
<dbReference type="Proteomes" id="UP000071765">
    <property type="component" value="Unassembled WGS sequence"/>
</dbReference>
<sequence length="51" mass="5946">MMIKLYAMEIFEGRIKFKELVFSDLIKNKIKAQLARMVEDEELLAELLGEG</sequence>
<dbReference type="AlphaFoldDB" id="A0A0Z8DXJ2"/>